<dbReference type="GO" id="GO:0016757">
    <property type="term" value="F:glycosyltransferase activity"/>
    <property type="evidence" value="ECO:0007669"/>
    <property type="project" value="InterPro"/>
</dbReference>
<dbReference type="Proteomes" id="UP000005667">
    <property type="component" value="Plasmid AZO_p4"/>
</dbReference>
<dbReference type="SUPFAM" id="SSF53756">
    <property type="entry name" value="UDP-Glycosyltransferase/glycogen phosphorylase"/>
    <property type="match status" value="1"/>
</dbReference>
<accession>G7ZFT3</accession>
<name>G7ZFT3_AZOL4</name>
<dbReference type="CDD" id="cd03801">
    <property type="entry name" value="GT4_PimA-like"/>
    <property type="match status" value="1"/>
</dbReference>
<dbReference type="HOGENOM" id="CLU_009583_14_2_5"/>
<dbReference type="PANTHER" id="PTHR12526">
    <property type="entry name" value="GLYCOSYLTRANSFERASE"/>
    <property type="match status" value="1"/>
</dbReference>
<evidence type="ECO:0000259" key="1">
    <source>
        <dbReference type="Pfam" id="PF00534"/>
    </source>
</evidence>
<dbReference type="AlphaFoldDB" id="G7ZFT3"/>
<dbReference type="KEGG" id="ali:AZOLI_p40091"/>
<organism evidence="2 3">
    <name type="scientific">Azospirillum lipoferum (strain 4B)</name>
    <dbReference type="NCBI Taxonomy" id="862719"/>
    <lineage>
        <taxon>Bacteria</taxon>
        <taxon>Pseudomonadati</taxon>
        <taxon>Pseudomonadota</taxon>
        <taxon>Alphaproteobacteria</taxon>
        <taxon>Rhodospirillales</taxon>
        <taxon>Azospirillaceae</taxon>
        <taxon>Azospirillum</taxon>
    </lineage>
</organism>
<geneLocation type="plasmid" evidence="2 3">
    <name>AZO_p4</name>
</geneLocation>
<reference evidence="3" key="1">
    <citation type="journal article" date="2011" name="PLoS Genet.">
        <title>Azospirillum genomes reveal transition of bacteria from aquatic to terrestrial environments.</title>
        <authorList>
            <person name="Wisniewski-Dye F."/>
            <person name="Borziak K."/>
            <person name="Khalsa-Moyers G."/>
            <person name="Alexandre G."/>
            <person name="Sukharnikov L.O."/>
            <person name="Wuichet K."/>
            <person name="Hurst G.B."/>
            <person name="McDonald W.H."/>
            <person name="Robertson J.S."/>
            <person name="Barbe V."/>
            <person name="Calteau A."/>
            <person name="Rouy Z."/>
            <person name="Mangenot S."/>
            <person name="Prigent-Combaret C."/>
            <person name="Normand P."/>
            <person name="Boyer M."/>
            <person name="Siguier P."/>
            <person name="Dessaux Y."/>
            <person name="Elmerich C."/>
            <person name="Condemine G."/>
            <person name="Krishnen G."/>
            <person name="Kennedy I."/>
            <person name="Paterson A.H."/>
            <person name="Gonzalez V."/>
            <person name="Mavingui P."/>
            <person name="Zhulin I.B."/>
        </authorList>
    </citation>
    <scope>NUCLEOTIDE SEQUENCE [LARGE SCALE GENOMIC DNA]</scope>
    <source>
        <strain evidence="3">4B</strain>
    </source>
</reference>
<keyword evidence="3" id="KW-1185">Reference proteome</keyword>
<dbReference type="OrthoDB" id="9790710at2"/>
<dbReference type="Gene3D" id="3.40.50.2000">
    <property type="entry name" value="Glycogen Phosphorylase B"/>
    <property type="match status" value="2"/>
</dbReference>
<dbReference type="PANTHER" id="PTHR12526:SF636">
    <property type="entry name" value="BLL3647 PROTEIN"/>
    <property type="match status" value="1"/>
</dbReference>
<keyword evidence="2" id="KW-0614">Plasmid</keyword>
<evidence type="ECO:0000313" key="2">
    <source>
        <dbReference type="EMBL" id="CBS90495.1"/>
    </source>
</evidence>
<keyword evidence="2" id="KW-0808">Transferase</keyword>
<dbReference type="InterPro" id="IPR001296">
    <property type="entry name" value="Glyco_trans_1"/>
</dbReference>
<feature type="domain" description="Glycosyl transferase family 1" evidence="1">
    <location>
        <begin position="252"/>
        <end position="412"/>
    </location>
</feature>
<dbReference type="Pfam" id="PF00534">
    <property type="entry name" value="Glycos_transf_1"/>
    <property type="match status" value="1"/>
</dbReference>
<gene>
    <name evidence="2" type="ordered locus">AZOLI_p40091</name>
</gene>
<sequence>MISGPGKDGRVPSPMISNAVPLKLTVPLKVAVVVKGYPRLSETFIAQEILALQERGVDLAIWSLRHPTDGRRHALHDRIAAPVHYLPEYLRDEPRRVLRALGRLLLRHPAGLARTALGWLRDLWRDRTANRGRRFGQALVLAAELPADVPFLYVHFLHTPASVGRYAAAIRGIGWGFSAHAKDIWTTPEWEKREKLADARFGVTCTAVGAAHLRGLAADPERIDLVYHGLDLGRFPAPPDRTDALDRDGSTPGRAVEILSVGRLVEKKGYDRLLDALATLPDGLHWRLVHIGSGELKQALRAQAERLGLSDRIDWRGAQDQATVIEALRHADLFVLTSVVAGDGDRDGLPNVLMEAASQRLAILSTAVSAIPEFIADGTHGLLTDGTPPAIAAALERLASDPALRLRLGGAAHDRLRAEFGMTAGIDRLVRRLEEAAA</sequence>
<protein>
    <submittedName>
        <fullName evidence="2">Glycosyl transferase, group 1</fullName>
    </submittedName>
</protein>
<proteinExistence type="predicted"/>
<dbReference type="EMBL" id="FQ311872">
    <property type="protein sequence ID" value="CBS90495.1"/>
    <property type="molecule type" value="Genomic_DNA"/>
</dbReference>
<evidence type="ECO:0000313" key="3">
    <source>
        <dbReference type="Proteomes" id="UP000005667"/>
    </source>
</evidence>